<dbReference type="Gene3D" id="1.10.10.1320">
    <property type="entry name" value="Anti-sigma factor, zinc-finger domain"/>
    <property type="match status" value="1"/>
</dbReference>
<dbReference type="KEGG" id="cfm:BJL90_13025"/>
<evidence type="ECO:0000256" key="3">
    <source>
        <dbReference type="SAM" id="Coils"/>
    </source>
</evidence>
<evidence type="ECO:0000313" key="8">
    <source>
        <dbReference type="EMBL" id="ARE87143.1"/>
    </source>
</evidence>
<keyword evidence="3" id="KW-0175">Coiled coil</keyword>
<evidence type="ECO:0000256" key="1">
    <source>
        <dbReference type="ARBA" id="ARBA00024353"/>
    </source>
</evidence>
<evidence type="ECO:0000313" key="9">
    <source>
        <dbReference type="Proteomes" id="UP000177894"/>
    </source>
</evidence>
<dbReference type="Pfam" id="PF13490">
    <property type="entry name" value="zf-HC2"/>
    <property type="match status" value="1"/>
</dbReference>
<feature type="domain" description="DUF4349" evidence="6">
    <location>
        <begin position="190"/>
        <end position="409"/>
    </location>
</feature>
<evidence type="ECO:0000256" key="2">
    <source>
        <dbReference type="ARBA" id="ARBA00024438"/>
    </source>
</evidence>
<evidence type="ECO:0000313" key="7">
    <source>
        <dbReference type="EMBL" id="AOY76708.1"/>
    </source>
</evidence>
<dbReference type="InterPro" id="IPR041916">
    <property type="entry name" value="Anti_sigma_zinc_sf"/>
</dbReference>
<dbReference type="RefSeq" id="WP_070968761.1">
    <property type="nucleotide sequence ID" value="NZ_CP017603.1"/>
</dbReference>
<dbReference type="AlphaFoldDB" id="A0AAC9RLD6"/>
<protein>
    <recommendedName>
        <fullName evidence="2">Anti-sigma-W factor RsiW</fullName>
    </recommendedName>
</protein>
<keyword evidence="9" id="KW-1185">Reference proteome</keyword>
<dbReference type="InterPro" id="IPR027383">
    <property type="entry name" value="Znf_put"/>
</dbReference>
<keyword evidence="4" id="KW-0812">Transmembrane</keyword>
<reference evidence="8 10" key="2">
    <citation type="submission" date="2017-03" db="EMBL/GenBank/DDBJ databases">
        <title>Complete sequence of Clostridium formicaceticum DSM 92.</title>
        <authorList>
            <person name="Poehlein A."/>
            <person name="Karl M."/>
            <person name="Bengelsdorf F.R."/>
            <person name="Duerre P."/>
            <person name="Daniel R."/>
        </authorList>
    </citation>
    <scope>NUCLEOTIDE SEQUENCE [LARGE SCALE GENOMIC DNA]</scope>
    <source>
        <strain evidence="8 10">DSM 92</strain>
    </source>
</reference>
<keyword evidence="4" id="KW-1133">Transmembrane helix</keyword>
<evidence type="ECO:0000256" key="4">
    <source>
        <dbReference type="SAM" id="Phobius"/>
    </source>
</evidence>
<feature type="transmembrane region" description="Helical" evidence="4">
    <location>
        <begin position="390"/>
        <end position="414"/>
    </location>
</feature>
<organism evidence="8 10">
    <name type="scientific">Clostridium formicaceticum</name>
    <dbReference type="NCBI Taxonomy" id="1497"/>
    <lineage>
        <taxon>Bacteria</taxon>
        <taxon>Bacillati</taxon>
        <taxon>Bacillota</taxon>
        <taxon>Clostridia</taxon>
        <taxon>Eubacteriales</taxon>
        <taxon>Clostridiaceae</taxon>
        <taxon>Clostridium</taxon>
    </lineage>
</organism>
<gene>
    <name evidence="7" type="ORF">BJL90_13025</name>
    <name evidence="8" type="ORF">CLFO_15300</name>
</gene>
<keyword evidence="4" id="KW-0472">Membrane</keyword>
<dbReference type="Proteomes" id="UP000192478">
    <property type="component" value="Chromosome"/>
</dbReference>
<accession>A0AAC9RLD6</accession>
<dbReference type="InterPro" id="IPR025645">
    <property type="entry name" value="DUF4349"/>
</dbReference>
<dbReference type="Pfam" id="PF14257">
    <property type="entry name" value="DUF4349"/>
    <property type="match status" value="1"/>
</dbReference>
<feature type="transmembrane region" description="Helical" evidence="4">
    <location>
        <begin position="98"/>
        <end position="116"/>
    </location>
</feature>
<dbReference type="EMBL" id="CP017603">
    <property type="protein sequence ID" value="AOY76708.1"/>
    <property type="molecule type" value="Genomic_DNA"/>
</dbReference>
<evidence type="ECO:0000313" key="10">
    <source>
        <dbReference type="Proteomes" id="UP000192478"/>
    </source>
</evidence>
<name>A0AAC9RLD6_9CLOT</name>
<proteinExistence type="inferred from homology"/>
<comment type="similarity">
    <text evidence="1">Belongs to the zinc-associated anti-sigma factor (ZAS) superfamily. Anti-sigma-W factor family.</text>
</comment>
<feature type="coiled-coil region" evidence="3">
    <location>
        <begin position="276"/>
        <end position="326"/>
    </location>
</feature>
<reference evidence="7 9" key="1">
    <citation type="submission" date="2016-10" db="EMBL/GenBank/DDBJ databases">
        <title>Complete Genome Sequence of Acetogen Clostridium formicoaceticum ATCC 27076.</title>
        <authorList>
            <person name="Bao T."/>
            <person name="Cheng C."/>
            <person name="Zhao J."/>
            <person name="Yang S.-T."/>
            <person name="Wang J."/>
            <person name="Wang M."/>
        </authorList>
    </citation>
    <scope>NUCLEOTIDE SEQUENCE [LARGE SCALE GENOMIC DNA]</scope>
    <source>
        <strain evidence="7 9">ATCC 27076</strain>
    </source>
</reference>
<evidence type="ECO:0000259" key="5">
    <source>
        <dbReference type="Pfam" id="PF13490"/>
    </source>
</evidence>
<feature type="domain" description="Putative zinc-finger" evidence="5">
    <location>
        <begin position="3"/>
        <end position="36"/>
    </location>
</feature>
<dbReference type="EMBL" id="CP020559">
    <property type="protein sequence ID" value="ARE87143.1"/>
    <property type="molecule type" value="Genomic_DNA"/>
</dbReference>
<evidence type="ECO:0000259" key="6">
    <source>
        <dbReference type="Pfam" id="PF14257"/>
    </source>
</evidence>
<sequence length="421" mass="48190">MDCKNIDNYISSYIDGCLTEREEDDFEKHINQCETCKAKYENLKMILDCVHEIEEVPLPKNFSAELGEKLREEAATSEVDINSKVDLKKKRLSKKWKFIGGIAAGLLIMMMSVTMLNNFSNKSADYLTTESADAGMGVMGFRNEEAPVAFDTGRDGTSVEAQEEMLNFKQKTLDDLAMASEMTTNAESFRKIIQRGRVALEVENFEEVHQKVLTLVESTKGYVQHNEVYYYSLNREYPEESLKNASMELKVPNHEFFSVFEALKTLGNVVEENTSAQDITESYMDIENQVKNLKIQEERLRDILQKAEKVEDLLRIENELNRIRTEINHFTGTLKNYDHLVAMSTISLNITQVKDGNMTLQSINEGLWSRGKNSFIHSINRMLALFERSLVAFLGLLPPLILMTILTGLGYFFCKKLVRKK</sequence>
<dbReference type="Proteomes" id="UP000177894">
    <property type="component" value="Chromosome"/>
</dbReference>